<sequence>MNSQTLHSSSDLPFPIHLTAREKDPELLYNCGLDPKATSADAGKLDDQSFPVLDPRHLESDLTITIYHQRVVAILSQDRAKISVALPAHPKIDQLRKEFEEMKNGMRELALRTKATEQRIEREDRLRFIAFKANLTENFVEKLSKEQKISMKKGKNDPEANKIRLMDTTNKILKKLSAQNFKAKTGLEPSFRASLSRYGTIVDQRRACAHGTENEFARLLLSDQFKRKNQELNVDHWAKMLLWVYEKKTLEEMANVVANV</sequence>
<accession>A0AAD9ZGK0</accession>
<comment type="caution">
    <text evidence="1">The sequence shown here is derived from an EMBL/GenBank/DDBJ whole genome shotgun (WGS) entry which is preliminary data.</text>
</comment>
<evidence type="ECO:0000313" key="1">
    <source>
        <dbReference type="EMBL" id="KAK3178474.1"/>
    </source>
</evidence>
<proteinExistence type="predicted"/>
<evidence type="ECO:0000313" key="2">
    <source>
        <dbReference type="Proteomes" id="UP001276659"/>
    </source>
</evidence>
<reference evidence="1" key="1">
    <citation type="submission" date="2022-11" db="EMBL/GenBank/DDBJ databases">
        <title>Chromosomal genome sequence assembly and mating type (MAT) locus characterization of the leprose asexual lichenized fungus Lepraria neglecta (Nyl.) Erichsen.</title>
        <authorList>
            <person name="Allen J.L."/>
            <person name="Pfeffer B."/>
        </authorList>
    </citation>
    <scope>NUCLEOTIDE SEQUENCE</scope>
    <source>
        <strain evidence="1">Allen 5258</strain>
    </source>
</reference>
<name>A0AAD9ZGK0_9LECA</name>
<dbReference type="AlphaFoldDB" id="A0AAD9ZGK0"/>
<dbReference type="Proteomes" id="UP001276659">
    <property type="component" value="Unassembled WGS sequence"/>
</dbReference>
<organism evidence="1 2">
    <name type="scientific">Lepraria neglecta</name>
    <dbReference type="NCBI Taxonomy" id="209136"/>
    <lineage>
        <taxon>Eukaryota</taxon>
        <taxon>Fungi</taxon>
        <taxon>Dikarya</taxon>
        <taxon>Ascomycota</taxon>
        <taxon>Pezizomycotina</taxon>
        <taxon>Lecanoromycetes</taxon>
        <taxon>OSLEUM clade</taxon>
        <taxon>Lecanoromycetidae</taxon>
        <taxon>Lecanorales</taxon>
        <taxon>Lecanorineae</taxon>
        <taxon>Stereocaulaceae</taxon>
        <taxon>Lepraria</taxon>
    </lineage>
</organism>
<protein>
    <submittedName>
        <fullName evidence="1">Uncharacterized protein</fullName>
    </submittedName>
</protein>
<gene>
    <name evidence="1" type="ORF">OEA41_000610</name>
</gene>
<keyword evidence="2" id="KW-1185">Reference proteome</keyword>
<dbReference type="EMBL" id="JASNWA010000003">
    <property type="protein sequence ID" value="KAK3178474.1"/>
    <property type="molecule type" value="Genomic_DNA"/>
</dbReference>